<evidence type="ECO:0000313" key="2">
    <source>
        <dbReference type="Proteomes" id="UP001303046"/>
    </source>
</evidence>
<keyword evidence="2" id="KW-1185">Reference proteome</keyword>
<organism evidence="1 2">
    <name type="scientific">Necator americanus</name>
    <name type="common">Human hookworm</name>
    <dbReference type="NCBI Taxonomy" id="51031"/>
    <lineage>
        <taxon>Eukaryota</taxon>
        <taxon>Metazoa</taxon>
        <taxon>Ecdysozoa</taxon>
        <taxon>Nematoda</taxon>
        <taxon>Chromadorea</taxon>
        <taxon>Rhabditida</taxon>
        <taxon>Rhabditina</taxon>
        <taxon>Rhabditomorpha</taxon>
        <taxon>Strongyloidea</taxon>
        <taxon>Ancylostomatidae</taxon>
        <taxon>Bunostominae</taxon>
        <taxon>Necator</taxon>
    </lineage>
</organism>
<accession>A0ABR1D341</accession>
<evidence type="ECO:0000313" key="1">
    <source>
        <dbReference type="EMBL" id="KAK6744967.1"/>
    </source>
</evidence>
<dbReference type="EMBL" id="JAVFWL010000003">
    <property type="protein sequence ID" value="KAK6744967.1"/>
    <property type="molecule type" value="Genomic_DNA"/>
</dbReference>
<reference evidence="1 2" key="1">
    <citation type="submission" date="2023-08" db="EMBL/GenBank/DDBJ databases">
        <title>A Necator americanus chromosomal reference genome.</title>
        <authorList>
            <person name="Ilik V."/>
            <person name="Petrzelkova K.J."/>
            <person name="Pardy F."/>
            <person name="Fuh T."/>
            <person name="Niatou-Singa F.S."/>
            <person name="Gouil Q."/>
            <person name="Baker L."/>
            <person name="Ritchie M.E."/>
            <person name="Jex A.R."/>
            <person name="Gazzola D."/>
            <person name="Li H."/>
            <person name="Toshio Fujiwara R."/>
            <person name="Zhan B."/>
            <person name="Aroian R.V."/>
            <person name="Pafco B."/>
            <person name="Schwarz E.M."/>
        </authorList>
    </citation>
    <scope>NUCLEOTIDE SEQUENCE [LARGE SCALE GENOMIC DNA]</scope>
    <source>
        <strain evidence="1 2">Aroian</strain>
        <tissue evidence="1">Whole animal</tissue>
    </source>
</reference>
<dbReference type="Proteomes" id="UP001303046">
    <property type="component" value="Unassembled WGS sequence"/>
</dbReference>
<dbReference type="InterPro" id="IPR008042">
    <property type="entry name" value="Retrotrans_Pao"/>
</dbReference>
<gene>
    <name evidence="1" type="primary">Necator_chrIII.g12353</name>
    <name evidence="1" type="ORF">RB195_011587</name>
</gene>
<name>A0ABR1D341_NECAM</name>
<comment type="caution">
    <text evidence="1">The sequence shown here is derived from an EMBL/GenBank/DDBJ whole genome shotgun (WGS) entry which is preliminary data.</text>
</comment>
<protein>
    <submittedName>
        <fullName evidence="1">Uncharacterized protein</fullName>
    </submittedName>
</protein>
<dbReference type="Pfam" id="PF05380">
    <property type="entry name" value="Peptidase_A17"/>
    <property type="match status" value="1"/>
</dbReference>
<sequence length="80" mass="9521">MHETRSVGAGSLYDPHGWLTPLTLPAKLFFQELWIYDYNWDTPLSAEHQDRWRTIQESTNEFRKRIPRKEGNLDELAMQS</sequence>
<proteinExistence type="predicted"/>